<feature type="non-terminal residue" evidence="1">
    <location>
        <position position="1"/>
    </location>
</feature>
<comment type="caution">
    <text evidence="1">The sequence shown here is derived from an EMBL/GenBank/DDBJ whole genome shotgun (WGS) entry which is preliminary data.</text>
</comment>
<evidence type="ECO:0000313" key="2">
    <source>
        <dbReference type="Proteomes" id="UP000485058"/>
    </source>
</evidence>
<feature type="non-terminal residue" evidence="1">
    <location>
        <position position="83"/>
    </location>
</feature>
<reference evidence="1 2" key="1">
    <citation type="submission" date="2020-02" db="EMBL/GenBank/DDBJ databases">
        <title>Draft genome sequence of Haematococcus lacustris strain NIES-144.</title>
        <authorList>
            <person name="Morimoto D."/>
            <person name="Nakagawa S."/>
            <person name="Yoshida T."/>
            <person name="Sawayama S."/>
        </authorList>
    </citation>
    <scope>NUCLEOTIDE SEQUENCE [LARGE SCALE GENOMIC DNA]</scope>
    <source>
        <strain evidence="1 2">NIES-144</strain>
    </source>
</reference>
<accession>A0A699Z5W6</accession>
<keyword evidence="2" id="KW-1185">Reference proteome</keyword>
<organism evidence="1 2">
    <name type="scientific">Haematococcus lacustris</name>
    <name type="common">Green alga</name>
    <name type="synonym">Haematococcus pluvialis</name>
    <dbReference type="NCBI Taxonomy" id="44745"/>
    <lineage>
        <taxon>Eukaryota</taxon>
        <taxon>Viridiplantae</taxon>
        <taxon>Chlorophyta</taxon>
        <taxon>core chlorophytes</taxon>
        <taxon>Chlorophyceae</taxon>
        <taxon>CS clade</taxon>
        <taxon>Chlamydomonadales</taxon>
        <taxon>Haematococcaceae</taxon>
        <taxon>Haematococcus</taxon>
    </lineage>
</organism>
<gene>
    <name evidence="1" type="ORF">HaLaN_14751</name>
</gene>
<dbReference type="Proteomes" id="UP000485058">
    <property type="component" value="Unassembled WGS sequence"/>
</dbReference>
<dbReference type="EMBL" id="BLLF01001237">
    <property type="protein sequence ID" value="GFH18017.1"/>
    <property type="molecule type" value="Genomic_DNA"/>
</dbReference>
<name>A0A699Z5W6_HAELA</name>
<sequence>MLEAVAMLRGLEVQAQLSRVMQRGLEALRADAAALQGLDVRLRVRAKAVQEEAKRVRKALMLDIPREAALQRHRLAGANALSA</sequence>
<evidence type="ECO:0000313" key="1">
    <source>
        <dbReference type="EMBL" id="GFH18017.1"/>
    </source>
</evidence>
<dbReference type="AlphaFoldDB" id="A0A699Z5W6"/>
<protein>
    <submittedName>
        <fullName evidence="1">Uncharacterized protein</fullName>
    </submittedName>
</protein>
<proteinExistence type="predicted"/>